<dbReference type="InterPro" id="IPR036010">
    <property type="entry name" value="2Fe-2S_ferredoxin-like_sf"/>
</dbReference>
<accession>A0ABT8ZYW7</accession>
<dbReference type="SUPFAM" id="SSF54292">
    <property type="entry name" value="2Fe-2S ferredoxin-like"/>
    <property type="match status" value="1"/>
</dbReference>
<gene>
    <name evidence="3" type="ORF">Q5H94_07570</name>
</gene>
<evidence type="ECO:0000259" key="2">
    <source>
        <dbReference type="PROSITE" id="PS51085"/>
    </source>
</evidence>
<dbReference type="InterPro" id="IPR001041">
    <property type="entry name" value="2Fe-2S_ferredoxin-type"/>
</dbReference>
<evidence type="ECO:0000313" key="4">
    <source>
        <dbReference type="Proteomes" id="UP001176468"/>
    </source>
</evidence>
<dbReference type="CDD" id="cd00207">
    <property type="entry name" value="fer2"/>
    <property type="match status" value="1"/>
</dbReference>
<proteinExistence type="predicted"/>
<dbReference type="Proteomes" id="UP001176468">
    <property type="component" value="Unassembled WGS sequence"/>
</dbReference>
<protein>
    <submittedName>
        <fullName evidence="3">2Fe-2S iron-sulfur cluster-binding protein</fullName>
    </submittedName>
</protein>
<dbReference type="Gene3D" id="3.10.20.30">
    <property type="match status" value="1"/>
</dbReference>
<feature type="region of interest" description="Disordered" evidence="1">
    <location>
        <begin position="104"/>
        <end position="125"/>
    </location>
</feature>
<feature type="domain" description="2Fe-2S ferredoxin-type" evidence="2">
    <location>
        <begin position="14"/>
        <end position="111"/>
    </location>
</feature>
<comment type="caution">
    <text evidence="3">The sequence shown here is derived from an EMBL/GenBank/DDBJ whole genome shotgun (WGS) entry which is preliminary data.</text>
</comment>
<dbReference type="Pfam" id="PF00111">
    <property type="entry name" value="Fer2"/>
    <property type="match status" value="1"/>
</dbReference>
<dbReference type="InterPro" id="IPR012675">
    <property type="entry name" value="Beta-grasp_dom_sf"/>
</dbReference>
<evidence type="ECO:0000313" key="3">
    <source>
        <dbReference type="EMBL" id="MDO7842180.1"/>
    </source>
</evidence>
<dbReference type="EMBL" id="JAUQSZ010000004">
    <property type="protein sequence ID" value="MDO7842180.1"/>
    <property type="molecule type" value="Genomic_DNA"/>
</dbReference>
<keyword evidence="4" id="KW-1185">Reference proteome</keyword>
<sequence length="125" mass="13465">MSGAVALSVAPQEAEVRIEPLGETIRLRPGEPLMRGAQRQGLSWPTICHGQAFCGQCWVRVTDSAEPLPEPDAKERNALRAVPSHLQGPTVRLACQLKPTGTITVERAQVSRPAPTPKPEQGQAE</sequence>
<name>A0ABT8ZYW7_9SPHN</name>
<dbReference type="PROSITE" id="PS51085">
    <property type="entry name" value="2FE2S_FER_2"/>
    <property type="match status" value="1"/>
</dbReference>
<organism evidence="3 4">
    <name type="scientific">Sphingomonas immobilis</name>
    <dbReference type="NCBI Taxonomy" id="3063997"/>
    <lineage>
        <taxon>Bacteria</taxon>
        <taxon>Pseudomonadati</taxon>
        <taxon>Pseudomonadota</taxon>
        <taxon>Alphaproteobacteria</taxon>
        <taxon>Sphingomonadales</taxon>
        <taxon>Sphingomonadaceae</taxon>
        <taxon>Sphingomonas</taxon>
    </lineage>
</organism>
<evidence type="ECO:0000256" key="1">
    <source>
        <dbReference type="SAM" id="MobiDB-lite"/>
    </source>
</evidence>
<reference evidence="3" key="1">
    <citation type="submission" date="2023-07" db="EMBL/GenBank/DDBJ databases">
        <authorList>
            <person name="Kim M.K."/>
        </authorList>
    </citation>
    <scope>NUCLEOTIDE SEQUENCE</scope>
    <source>
        <strain evidence="3">CA1-15</strain>
    </source>
</reference>
<dbReference type="RefSeq" id="WP_304560647.1">
    <property type="nucleotide sequence ID" value="NZ_JAUQSZ010000004.1"/>
</dbReference>